<dbReference type="EMBL" id="JACGWJ010000020">
    <property type="protein sequence ID" value="KAL0340020.1"/>
    <property type="molecule type" value="Genomic_DNA"/>
</dbReference>
<comment type="function">
    <text evidence="13">Glutamate-gated receptor that probably acts as non-selective cation channel.</text>
</comment>
<feature type="transmembrane region" description="Helical" evidence="15">
    <location>
        <begin position="760"/>
        <end position="781"/>
    </location>
</feature>
<sequence length="875" mass="98583">MFLNQEVSSSSCTYMPHVTSPSASNYICSKLCAVLELLEKEEVHGIIGPPSYSTEETFFTELGQRVHVPIISFTARTSALSSAGNHYFIRTRPNDAVQAQALAVMCRGFEWSEVVVLYEDTEFGNQFLSHINKALEEVEIGLAYMVAFPSSAEDSYLLKQLNKMSTKQTRVFVVHMNPSLGFRLFTLAENAGVLREGFAWIVTDSISNFMNSVDSITRDSMQGVLGVRPHVPSSKELKSFQQRWKRSMILENTTSPITELNVHGLWAYDVVTALAIAIENIKLVNPLLFGVNKRRDGTEKRKLRISTFGPKLLSELSSTKFRGLTGDFQLVDGELKPSAFEIFNVVGTGEKIVGYWTLDRGIKRELSESRSTEQLKSIMWPGDSVIRPKGWAIPTAGNLRVGIPSTRGYKEFVNVTIDPTTKRTNATGFSIDIFLAALGVIPFPVNYEFHHYNDTQSIDWTYDDMLHEIPQRFDMVVGDTTIWAPRVAYVDFALPYFESGVILVVKNKKPYDMWIFVKPLRWDLWLTIIMICIYLGIVLHILERRVTSNGTDSLNSKKERPRMIYWSPLAVLAFPERNMVSNKWSFFILLVWLFMAFILMQSYTANLSAILTVDQLKFAFSDNYYIGCQEGSFMKQFLTEQLHISALRLRTYSSPEEFHKAMSLGSKNEGIDAIFDEVPYMKVFLNKYDSQYKMVGPTYRTDGFGFAFPIGSPLVSHFSKAIIDVTQGPNMTSIEQKNFGPGYSSQDPLSSSISQQTSSLTFYDFAGLFVIVGSVTILALLCSETEVGRKLTDKAKHVIFNCYNSRTTQVNSMENANGDGDSRSQGSLDEEIHHAMQNNVSTPEENTDPHAIGEMEPREIGQSHETSCAQIRSES</sequence>
<dbReference type="Gene3D" id="3.40.50.2300">
    <property type="match status" value="2"/>
</dbReference>
<comment type="caution">
    <text evidence="17">The sequence shown here is derived from an EMBL/GenBank/DDBJ whole genome shotgun (WGS) entry which is preliminary data.</text>
</comment>
<comment type="similarity">
    <text evidence="2 13">Belongs to the glutamate-gated ion channel (TC 1.A.10.1) family.</text>
</comment>
<evidence type="ECO:0000256" key="14">
    <source>
        <dbReference type="SAM" id="MobiDB-lite"/>
    </source>
</evidence>
<evidence type="ECO:0000256" key="15">
    <source>
        <dbReference type="SAM" id="Phobius"/>
    </source>
</evidence>
<dbReference type="InterPro" id="IPR028082">
    <property type="entry name" value="Peripla_BP_I"/>
</dbReference>
<keyword evidence="10" id="KW-0325">Glycoprotein</keyword>
<keyword evidence="8 13" id="KW-0472">Membrane</keyword>
<keyword evidence="5" id="KW-0732">Signal</keyword>
<dbReference type="InterPro" id="IPR001828">
    <property type="entry name" value="ANF_lig-bd_rcpt"/>
</dbReference>
<evidence type="ECO:0000256" key="8">
    <source>
        <dbReference type="ARBA" id="ARBA00023136"/>
    </source>
</evidence>
<evidence type="ECO:0000256" key="6">
    <source>
        <dbReference type="ARBA" id="ARBA00022989"/>
    </source>
</evidence>
<dbReference type="GO" id="GO:0016020">
    <property type="term" value="C:membrane"/>
    <property type="evidence" value="ECO:0007669"/>
    <property type="project" value="UniProtKB-SubCell"/>
</dbReference>
<dbReference type="SMART" id="SM00079">
    <property type="entry name" value="PBPe"/>
    <property type="match status" value="1"/>
</dbReference>
<evidence type="ECO:0000256" key="11">
    <source>
        <dbReference type="ARBA" id="ARBA00023286"/>
    </source>
</evidence>
<dbReference type="CDD" id="cd13686">
    <property type="entry name" value="GluR_Plant"/>
    <property type="match status" value="1"/>
</dbReference>
<reference evidence="17" key="1">
    <citation type="submission" date="2020-06" db="EMBL/GenBank/DDBJ databases">
        <authorList>
            <person name="Li T."/>
            <person name="Hu X."/>
            <person name="Zhang T."/>
            <person name="Song X."/>
            <person name="Zhang H."/>
            <person name="Dai N."/>
            <person name="Sheng W."/>
            <person name="Hou X."/>
            <person name="Wei L."/>
        </authorList>
    </citation>
    <scope>NUCLEOTIDE SEQUENCE</scope>
    <source>
        <strain evidence="17">G02</strain>
        <tissue evidence="17">Leaf</tissue>
    </source>
</reference>
<gene>
    <name evidence="17" type="ORF">Sradi_4518800</name>
</gene>
<dbReference type="InterPro" id="IPR001320">
    <property type="entry name" value="Iontro_rcpt_C"/>
</dbReference>
<feature type="region of interest" description="Disordered" evidence="14">
    <location>
        <begin position="834"/>
        <end position="875"/>
    </location>
</feature>
<feature type="compositionally biased region" description="Polar residues" evidence="14">
    <location>
        <begin position="863"/>
        <end position="875"/>
    </location>
</feature>
<dbReference type="PANTHER" id="PTHR34836">
    <property type="entry name" value="OS06G0188250 PROTEIN"/>
    <property type="match status" value="1"/>
</dbReference>
<protein>
    <recommendedName>
        <fullName evidence="13">Glutamate receptor</fullName>
    </recommendedName>
</protein>
<dbReference type="Gene3D" id="3.40.190.10">
    <property type="entry name" value="Periplasmic binding protein-like II"/>
    <property type="match status" value="1"/>
</dbReference>
<dbReference type="SUPFAM" id="SSF53822">
    <property type="entry name" value="Periplasmic binding protein-like I"/>
    <property type="match status" value="1"/>
</dbReference>
<dbReference type="GO" id="GO:0015276">
    <property type="term" value="F:ligand-gated monoatomic ion channel activity"/>
    <property type="evidence" value="ECO:0007669"/>
    <property type="project" value="InterPro"/>
</dbReference>
<dbReference type="AlphaFoldDB" id="A0AAW2N8D0"/>
<reference evidence="17" key="2">
    <citation type="journal article" date="2024" name="Plant">
        <title>Genomic evolution and insights into agronomic trait innovations of Sesamum species.</title>
        <authorList>
            <person name="Miao H."/>
            <person name="Wang L."/>
            <person name="Qu L."/>
            <person name="Liu H."/>
            <person name="Sun Y."/>
            <person name="Le M."/>
            <person name="Wang Q."/>
            <person name="Wei S."/>
            <person name="Zheng Y."/>
            <person name="Lin W."/>
            <person name="Duan Y."/>
            <person name="Cao H."/>
            <person name="Xiong S."/>
            <person name="Wang X."/>
            <person name="Wei L."/>
            <person name="Li C."/>
            <person name="Ma Q."/>
            <person name="Ju M."/>
            <person name="Zhao R."/>
            <person name="Li G."/>
            <person name="Mu C."/>
            <person name="Tian Q."/>
            <person name="Mei H."/>
            <person name="Zhang T."/>
            <person name="Gao T."/>
            <person name="Zhang H."/>
        </authorList>
    </citation>
    <scope>NUCLEOTIDE SEQUENCE</scope>
    <source>
        <strain evidence="17">G02</strain>
    </source>
</reference>
<name>A0AAW2N8D0_SESRA</name>
<evidence type="ECO:0000256" key="7">
    <source>
        <dbReference type="ARBA" id="ARBA00023065"/>
    </source>
</evidence>
<comment type="subcellular location">
    <subcellularLocation>
        <location evidence="1">Membrane</location>
        <topology evidence="1">Multi-pass membrane protein</topology>
    </subcellularLocation>
</comment>
<evidence type="ECO:0000256" key="12">
    <source>
        <dbReference type="ARBA" id="ARBA00023303"/>
    </source>
</evidence>
<keyword evidence="11 13" id="KW-1071">Ligand-gated ion channel</keyword>
<dbReference type="InterPro" id="IPR017103">
    <property type="entry name" value="Iontropic_Glu_rcpt_pln"/>
</dbReference>
<feature type="transmembrane region" description="Helical" evidence="15">
    <location>
        <begin position="522"/>
        <end position="542"/>
    </location>
</feature>
<keyword evidence="3 13" id="KW-0813">Transport</keyword>
<keyword evidence="4 15" id="KW-0812">Transmembrane</keyword>
<dbReference type="Pfam" id="PF00060">
    <property type="entry name" value="Lig_chan"/>
    <property type="match status" value="1"/>
</dbReference>
<dbReference type="InterPro" id="IPR015683">
    <property type="entry name" value="Ionotropic_Glu_rcpt"/>
</dbReference>
<evidence type="ECO:0000256" key="1">
    <source>
        <dbReference type="ARBA" id="ARBA00004141"/>
    </source>
</evidence>
<dbReference type="SUPFAM" id="SSF53850">
    <property type="entry name" value="Periplasmic binding protein-like II"/>
    <property type="match status" value="1"/>
</dbReference>
<accession>A0AAW2N8D0</accession>
<evidence type="ECO:0000256" key="4">
    <source>
        <dbReference type="ARBA" id="ARBA00022692"/>
    </source>
</evidence>
<feature type="domain" description="Ionotropic glutamate receptor C-terminal" evidence="16">
    <location>
        <begin position="398"/>
        <end position="741"/>
    </location>
</feature>
<evidence type="ECO:0000259" key="16">
    <source>
        <dbReference type="SMART" id="SM00079"/>
    </source>
</evidence>
<keyword evidence="7 13" id="KW-0406">Ion transport</keyword>
<feature type="transmembrane region" description="Helical" evidence="15">
    <location>
        <begin position="586"/>
        <end position="611"/>
    </location>
</feature>
<keyword evidence="6 15" id="KW-1133">Transmembrane helix</keyword>
<evidence type="ECO:0000256" key="13">
    <source>
        <dbReference type="PIRNR" id="PIRNR037090"/>
    </source>
</evidence>
<evidence type="ECO:0000256" key="3">
    <source>
        <dbReference type="ARBA" id="ARBA00022448"/>
    </source>
</evidence>
<keyword evidence="12 13" id="KW-0407">Ion channel</keyword>
<feature type="compositionally biased region" description="Basic and acidic residues" evidence="14">
    <location>
        <begin position="847"/>
        <end position="862"/>
    </location>
</feature>
<keyword evidence="9 13" id="KW-0675">Receptor</keyword>
<dbReference type="Pfam" id="PF01094">
    <property type="entry name" value="ANF_receptor"/>
    <property type="match status" value="1"/>
</dbReference>
<proteinExistence type="inferred from homology"/>
<evidence type="ECO:0000256" key="10">
    <source>
        <dbReference type="ARBA" id="ARBA00023180"/>
    </source>
</evidence>
<evidence type="ECO:0000256" key="2">
    <source>
        <dbReference type="ARBA" id="ARBA00008685"/>
    </source>
</evidence>
<evidence type="ECO:0000256" key="9">
    <source>
        <dbReference type="ARBA" id="ARBA00023170"/>
    </source>
</evidence>
<dbReference type="PANTHER" id="PTHR34836:SF7">
    <property type="entry name" value="RECEPTOR LIGAND BINDING REGION DOMAIN-CONTAINING PROTEIN"/>
    <property type="match status" value="1"/>
</dbReference>
<dbReference type="FunFam" id="3.40.50.2300:FF:000188">
    <property type="entry name" value="Glutamate receptor"/>
    <property type="match status" value="1"/>
</dbReference>
<evidence type="ECO:0000313" key="17">
    <source>
        <dbReference type="EMBL" id="KAL0340020.1"/>
    </source>
</evidence>
<dbReference type="Gene3D" id="1.10.287.70">
    <property type="match status" value="1"/>
</dbReference>
<dbReference type="PIRSF" id="PIRSF037090">
    <property type="entry name" value="Iontro_Glu-like_rcpt_pln"/>
    <property type="match status" value="1"/>
</dbReference>
<evidence type="ECO:0000256" key="5">
    <source>
        <dbReference type="ARBA" id="ARBA00022729"/>
    </source>
</evidence>
<organism evidence="17">
    <name type="scientific">Sesamum radiatum</name>
    <name type="common">Black benniseed</name>
    <dbReference type="NCBI Taxonomy" id="300843"/>
    <lineage>
        <taxon>Eukaryota</taxon>
        <taxon>Viridiplantae</taxon>
        <taxon>Streptophyta</taxon>
        <taxon>Embryophyta</taxon>
        <taxon>Tracheophyta</taxon>
        <taxon>Spermatophyta</taxon>
        <taxon>Magnoliopsida</taxon>
        <taxon>eudicotyledons</taxon>
        <taxon>Gunneridae</taxon>
        <taxon>Pentapetalae</taxon>
        <taxon>asterids</taxon>
        <taxon>lamiids</taxon>
        <taxon>Lamiales</taxon>
        <taxon>Pedaliaceae</taxon>
        <taxon>Sesamum</taxon>
    </lineage>
</organism>